<protein>
    <submittedName>
        <fullName evidence="1">Uncharacterized protein</fullName>
    </submittedName>
</protein>
<dbReference type="STRING" id="1798404.A3B92_04130"/>
<dbReference type="Proteomes" id="UP000177960">
    <property type="component" value="Unassembled WGS sequence"/>
</dbReference>
<sequence>MKKIELLKNFIAESDLIEGIEDDPDFVRKELRNGKIDGHVGAVLYLEKLAKSKNHLLSEEDIKKVQGMITAEQGINGQTLN</sequence>
<proteinExistence type="predicted"/>
<dbReference type="AlphaFoldDB" id="A0A1G1ZHI8"/>
<evidence type="ECO:0000313" key="1">
    <source>
        <dbReference type="EMBL" id="OGY63991.1"/>
    </source>
</evidence>
<organism evidence="1 2">
    <name type="scientific">Candidatus Harrisonbacteria bacterium RIFCSPHIGHO2_02_FULL_42_16</name>
    <dbReference type="NCBI Taxonomy" id="1798404"/>
    <lineage>
        <taxon>Bacteria</taxon>
        <taxon>Candidatus Harrisoniibacteriota</taxon>
    </lineage>
</organism>
<evidence type="ECO:0000313" key="2">
    <source>
        <dbReference type="Proteomes" id="UP000177960"/>
    </source>
</evidence>
<dbReference type="EMBL" id="MHJG01000011">
    <property type="protein sequence ID" value="OGY63991.1"/>
    <property type="molecule type" value="Genomic_DNA"/>
</dbReference>
<comment type="caution">
    <text evidence="1">The sequence shown here is derived from an EMBL/GenBank/DDBJ whole genome shotgun (WGS) entry which is preliminary data.</text>
</comment>
<dbReference type="InterPro" id="IPR036597">
    <property type="entry name" value="Fido-like_dom_sf"/>
</dbReference>
<reference evidence="1 2" key="1">
    <citation type="journal article" date="2016" name="Nat. Commun.">
        <title>Thousands of microbial genomes shed light on interconnected biogeochemical processes in an aquifer system.</title>
        <authorList>
            <person name="Anantharaman K."/>
            <person name="Brown C.T."/>
            <person name="Hug L.A."/>
            <person name="Sharon I."/>
            <person name="Castelle C.J."/>
            <person name="Probst A.J."/>
            <person name="Thomas B.C."/>
            <person name="Singh A."/>
            <person name="Wilkins M.J."/>
            <person name="Karaoz U."/>
            <person name="Brodie E.L."/>
            <person name="Williams K.H."/>
            <person name="Hubbard S.S."/>
            <person name="Banfield J.F."/>
        </authorList>
    </citation>
    <scope>NUCLEOTIDE SEQUENCE [LARGE SCALE GENOMIC DNA]</scope>
</reference>
<accession>A0A1G1ZHI8</accession>
<dbReference type="Gene3D" id="1.10.3290.10">
    <property type="entry name" value="Fido-like domain"/>
    <property type="match status" value="1"/>
</dbReference>
<gene>
    <name evidence="1" type="ORF">A3B92_04130</name>
</gene>
<name>A0A1G1ZHI8_9BACT</name>